<dbReference type="Pfam" id="PF10412">
    <property type="entry name" value="TrwB_AAD_bind"/>
    <property type="match status" value="1"/>
</dbReference>
<sequence length="765" mass="85720">MTRRGSNDFLLGSDETGQAVYLPDAIRTQHVTILGATGTGKTTLLENMVLADIETGTSCIVIDAHGDLTDSIIRKTPAENKERLHLLKVWRDCPFGLNLLELSDRSQDTIDVVAPELLLLFKRMFEGEAEFKPQLEHDLDLIIRTLLANDGCTLMEALDLLGEPSSREQLTRNLTNRALIASWAEYNALSVRDKANRNVALRNRLNPFLGSQTIANIVGQSKTTVPLKWVMDTPGRVLLISLPIGGQGSEIESKFLGNLFVTILARLIFRRAGTPQASRNRVHLYLDEYGRYATPTTARLFTDIRKYEVSLTVAHQSRADVSGTGNETAELQAGTLICFHPASGVDAEAFAGDVKVDPRPAIEAPHSVSTSPVKQLLEGRHESREVQNLVRTFLLPLASRVASGPLSAYDKVEIDEGVGRLSTLLIDVMRDNISFHSAEFYSRTAKIAYKCRRCIKAPYEVSGLLSWSWEQWGQDLVRRVVADDPEPLYDPQIHRAIIHERDVQLRKYPDHAGATRNWYIRQKELLRENAERVYPFIKDLYRLCQLLSAQPVYVSVPGHAVRSEQSHADARAELANNIMGLPNYSAYVKLRTHPVQVKLVRLSAPAKLIDTLPAGLGDFIPTPNKRLLVAQQNWPLSKSDLKRLAETTNEFIDEYHRGIAERKATQALHTRSRYAFGRPRARVEEELEDRRTRLFGRQGASVRAEEPTSSSQPGGNKSPAALPVDLAQQKARERQQAQKQKQQSPPPDEGRRPPIGRRSPKKKDR</sequence>
<dbReference type="SUPFAM" id="SSF52540">
    <property type="entry name" value="P-loop containing nucleoside triphosphate hydrolases"/>
    <property type="match status" value="1"/>
</dbReference>
<dbReference type="InterPro" id="IPR019476">
    <property type="entry name" value="T4SS_TraD_DNA-bd"/>
</dbReference>
<feature type="compositionally biased region" description="Basic residues" evidence="1">
    <location>
        <begin position="754"/>
        <end position="765"/>
    </location>
</feature>
<name>A0ABU7Q426_9ACTN</name>
<proteinExistence type="predicted"/>
<dbReference type="CDD" id="cd01127">
    <property type="entry name" value="TrwB_TraG_TraD_VirD4"/>
    <property type="match status" value="2"/>
</dbReference>
<dbReference type="Proteomes" id="UP001354709">
    <property type="component" value="Unassembled WGS sequence"/>
</dbReference>
<dbReference type="PANTHER" id="PTHR30121:SF6">
    <property type="entry name" value="SLR6007 PROTEIN"/>
    <property type="match status" value="1"/>
</dbReference>
<evidence type="ECO:0000256" key="1">
    <source>
        <dbReference type="SAM" id="MobiDB-lite"/>
    </source>
</evidence>
<dbReference type="InterPro" id="IPR027417">
    <property type="entry name" value="P-loop_NTPase"/>
</dbReference>
<dbReference type="Gene3D" id="3.40.50.300">
    <property type="entry name" value="P-loop containing nucleotide triphosphate hydrolases"/>
    <property type="match status" value="2"/>
</dbReference>
<keyword evidence="4" id="KW-1185">Reference proteome</keyword>
<feature type="domain" description="Type IV secretion system coupling protein TraD DNA-binding" evidence="2">
    <location>
        <begin position="22"/>
        <end position="71"/>
    </location>
</feature>
<evidence type="ECO:0000313" key="3">
    <source>
        <dbReference type="EMBL" id="MEE4595778.1"/>
    </source>
</evidence>
<organism evidence="3 4">
    <name type="scientific">Streptomyces asiaticus subsp. ignotus</name>
    <dbReference type="NCBI Taxonomy" id="3098222"/>
    <lineage>
        <taxon>Bacteria</taxon>
        <taxon>Bacillati</taxon>
        <taxon>Actinomycetota</taxon>
        <taxon>Actinomycetes</taxon>
        <taxon>Kitasatosporales</taxon>
        <taxon>Streptomycetaceae</taxon>
        <taxon>Streptomyces</taxon>
        <taxon>Streptomyces violaceusniger group</taxon>
    </lineage>
</organism>
<dbReference type="InterPro" id="IPR051162">
    <property type="entry name" value="T4SS_component"/>
</dbReference>
<dbReference type="PANTHER" id="PTHR30121">
    <property type="entry name" value="UNCHARACTERIZED PROTEIN YJGR-RELATED"/>
    <property type="match status" value="1"/>
</dbReference>
<accession>A0ABU7Q426</accession>
<comment type="caution">
    <text evidence="3">The sequence shown here is derived from an EMBL/GenBank/DDBJ whole genome shotgun (WGS) entry which is preliminary data.</text>
</comment>
<evidence type="ECO:0000259" key="2">
    <source>
        <dbReference type="Pfam" id="PF10412"/>
    </source>
</evidence>
<dbReference type="EMBL" id="JAZBJO010000021">
    <property type="protein sequence ID" value="MEE4595778.1"/>
    <property type="molecule type" value="Genomic_DNA"/>
</dbReference>
<feature type="region of interest" description="Disordered" evidence="1">
    <location>
        <begin position="687"/>
        <end position="765"/>
    </location>
</feature>
<gene>
    <name evidence="3" type="ORF">V2J94_28465</name>
</gene>
<reference evidence="3 4" key="1">
    <citation type="submission" date="2023-11" db="EMBL/GenBank/DDBJ databases">
        <title>30 novel species of actinomycetes from the DSMZ collection.</title>
        <authorList>
            <person name="Nouioui I."/>
        </authorList>
    </citation>
    <scope>NUCLEOTIDE SEQUENCE [LARGE SCALE GENOMIC DNA]</scope>
    <source>
        <strain evidence="3 4">DSM 41524</strain>
    </source>
</reference>
<protein>
    <submittedName>
        <fullName evidence="3">Helicase HerA-like domain-containing protein</fullName>
    </submittedName>
</protein>
<dbReference type="RefSeq" id="WP_330812056.1">
    <property type="nucleotide sequence ID" value="NZ_JAZBJO010000021.1"/>
</dbReference>
<evidence type="ECO:0000313" key="4">
    <source>
        <dbReference type="Proteomes" id="UP001354709"/>
    </source>
</evidence>